<dbReference type="EMBL" id="KI968791">
    <property type="protein sequence ID" value="EUN23245.1"/>
    <property type="molecule type" value="Genomic_DNA"/>
</dbReference>
<keyword evidence="1" id="KW-0808">Transferase</keyword>
<dbReference type="GeneID" id="26257028"/>
<dbReference type="Proteomes" id="UP000054337">
    <property type="component" value="Unassembled WGS sequence"/>
</dbReference>
<evidence type="ECO:0000313" key="2">
    <source>
        <dbReference type="EMBL" id="EUN23245.1"/>
    </source>
</evidence>
<proteinExistence type="predicted"/>
<evidence type="ECO:0000313" key="3">
    <source>
        <dbReference type="Proteomes" id="UP000054337"/>
    </source>
</evidence>
<dbReference type="PANTHER" id="PTHR31642:SF310">
    <property type="entry name" value="FATTY ALCOHOL:CAFFEOYL-COA ACYLTRANSFERASE"/>
    <property type="match status" value="1"/>
</dbReference>
<keyword evidence="3" id="KW-1185">Reference proteome</keyword>
<evidence type="ECO:0000256" key="1">
    <source>
        <dbReference type="ARBA" id="ARBA00022679"/>
    </source>
</evidence>
<dbReference type="InterPro" id="IPR050317">
    <property type="entry name" value="Plant_Fungal_Acyltransferase"/>
</dbReference>
<dbReference type="PANTHER" id="PTHR31642">
    <property type="entry name" value="TRICHOTHECENE 3-O-ACETYLTRANSFERASE"/>
    <property type="match status" value="1"/>
</dbReference>
<dbReference type="HOGENOM" id="CLU_026450_2_1_1"/>
<dbReference type="OrthoDB" id="1862401at2759"/>
<dbReference type="GO" id="GO:0044550">
    <property type="term" value="P:secondary metabolite biosynthetic process"/>
    <property type="evidence" value="ECO:0007669"/>
    <property type="project" value="TreeGrafter"/>
</dbReference>
<organism evidence="2 3">
    <name type="scientific">Bipolaris victoriae (strain FI3)</name>
    <name type="common">Victoria blight of oats agent</name>
    <name type="synonym">Cochliobolus victoriae</name>
    <dbReference type="NCBI Taxonomy" id="930091"/>
    <lineage>
        <taxon>Eukaryota</taxon>
        <taxon>Fungi</taxon>
        <taxon>Dikarya</taxon>
        <taxon>Ascomycota</taxon>
        <taxon>Pezizomycotina</taxon>
        <taxon>Dothideomycetes</taxon>
        <taxon>Pleosporomycetidae</taxon>
        <taxon>Pleosporales</taxon>
        <taxon>Pleosporineae</taxon>
        <taxon>Pleosporaceae</taxon>
        <taxon>Bipolaris</taxon>
    </lineage>
</organism>
<dbReference type="Pfam" id="PF02458">
    <property type="entry name" value="Transferase"/>
    <property type="match status" value="1"/>
</dbReference>
<protein>
    <recommendedName>
        <fullName evidence="4">Trichothecene 3-O-acetyltransferase</fullName>
    </recommendedName>
</protein>
<dbReference type="InterPro" id="IPR023213">
    <property type="entry name" value="CAT-like_dom_sf"/>
</dbReference>
<dbReference type="GO" id="GO:0016747">
    <property type="term" value="F:acyltransferase activity, transferring groups other than amino-acyl groups"/>
    <property type="evidence" value="ECO:0007669"/>
    <property type="project" value="TreeGrafter"/>
</dbReference>
<name>W7EBB8_BIPV3</name>
<reference evidence="2 3" key="1">
    <citation type="journal article" date="2013" name="PLoS Genet.">
        <title>Comparative genome structure, secondary metabolite, and effector coding capacity across Cochliobolus pathogens.</title>
        <authorList>
            <person name="Condon B.J."/>
            <person name="Leng Y."/>
            <person name="Wu D."/>
            <person name="Bushley K.E."/>
            <person name="Ohm R.A."/>
            <person name="Otillar R."/>
            <person name="Martin J."/>
            <person name="Schackwitz W."/>
            <person name="Grimwood J."/>
            <person name="MohdZainudin N."/>
            <person name="Xue C."/>
            <person name="Wang R."/>
            <person name="Manning V.A."/>
            <person name="Dhillon B."/>
            <person name="Tu Z.J."/>
            <person name="Steffenson B.J."/>
            <person name="Salamov A."/>
            <person name="Sun H."/>
            <person name="Lowry S."/>
            <person name="LaButti K."/>
            <person name="Han J."/>
            <person name="Copeland A."/>
            <person name="Lindquist E."/>
            <person name="Barry K."/>
            <person name="Schmutz J."/>
            <person name="Baker S.E."/>
            <person name="Ciuffetti L.M."/>
            <person name="Grigoriev I.V."/>
            <person name="Zhong S."/>
            <person name="Turgeon B.G."/>
        </authorList>
    </citation>
    <scope>NUCLEOTIDE SEQUENCE [LARGE SCALE GENOMIC DNA]</scope>
    <source>
        <strain evidence="2 3">FI3</strain>
    </source>
</reference>
<accession>W7EBB8</accession>
<dbReference type="RefSeq" id="XP_014552828.1">
    <property type="nucleotide sequence ID" value="XM_014697342.1"/>
</dbReference>
<gene>
    <name evidence="2" type="ORF">COCVIDRAFT_41037</name>
</gene>
<sequence>METAVESCTSNAAIATHPLSDLDLLTRNYMAPFCLIYRLEDQDADTRSAVVERLQLGLQKTSMQLPVLTGRVVHPLGQRPFVQVDNADDSIPLLVSGVANVSRELPSYDELNAVHFAPYCLPYSLVIPTELFSSADFSTESAEHGQSLPVCGFKVTFIEGGIVIGVAINHFVTGALGLDLVLGCWAASCCGFSREIVYDPALVASEISEPISDIRAFEENLIQRGAAIETTYQDSKESPSQSAKHTTALIGISHSELLSLQGAVKAKYPHLGISTGDCFRAIMWQAITRAKRRLQWYQDENQSKFMQAITYCSSDKRRTKIPSNYLGNATVFTSVQPWTATELTDEIKLVDVVAAIRSNINQADEMLFKDVLRWAASLEDITQRCWGRMPFGKLDFGGTSWARVKAYKTADFGFGPLAAFRIPEVNIEWCVALPRRKYDNGIEFAEACLGLPDDVHRELFRDDKFRKYAMVYQLQQEIF</sequence>
<evidence type="ECO:0008006" key="4">
    <source>
        <dbReference type="Google" id="ProtNLM"/>
    </source>
</evidence>
<dbReference type="AlphaFoldDB" id="W7EBB8"/>
<dbReference type="Gene3D" id="3.30.559.10">
    <property type="entry name" value="Chloramphenicol acetyltransferase-like domain"/>
    <property type="match status" value="2"/>
</dbReference>